<dbReference type="EMBL" id="KV784379">
    <property type="protein sequence ID" value="OEU08581.1"/>
    <property type="molecule type" value="Genomic_DNA"/>
</dbReference>
<dbReference type="InterPro" id="IPR043729">
    <property type="entry name" value="DUF5672"/>
</dbReference>
<dbReference type="Pfam" id="PF18922">
    <property type="entry name" value="DUF5672"/>
    <property type="match status" value="1"/>
</dbReference>
<evidence type="ECO:0000256" key="4">
    <source>
        <dbReference type="ARBA" id="ARBA00022679"/>
    </source>
</evidence>
<keyword evidence="13" id="KW-1185">Reference proteome</keyword>
<dbReference type="GO" id="GO:0000139">
    <property type="term" value="C:Golgi membrane"/>
    <property type="evidence" value="ECO:0007669"/>
    <property type="project" value="UniProtKB-SubCell"/>
</dbReference>
<evidence type="ECO:0000256" key="5">
    <source>
        <dbReference type="ARBA" id="ARBA00022692"/>
    </source>
</evidence>
<evidence type="ECO:0000256" key="2">
    <source>
        <dbReference type="ARBA" id="ARBA00008661"/>
    </source>
</evidence>
<gene>
    <name evidence="12" type="ORF">FRACYDRAFT_249475</name>
</gene>
<keyword evidence="3" id="KW-0328">Glycosyltransferase</keyword>
<reference evidence="12 13" key="1">
    <citation type="submission" date="2016-09" db="EMBL/GenBank/DDBJ databases">
        <title>Extensive genetic diversity and differential bi-allelic expression allows diatom success in the polar Southern Ocean.</title>
        <authorList>
            <consortium name="DOE Joint Genome Institute"/>
            <person name="Mock T."/>
            <person name="Otillar R.P."/>
            <person name="Strauss J."/>
            <person name="Dupont C."/>
            <person name="Frickenhaus S."/>
            <person name="Maumus F."/>
            <person name="Mcmullan M."/>
            <person name="Sanges R."/>
            <person name="Schmutz J."/>
            <person name="Toseland A."/>
            <person name="Valas R."/>
            <person name="Veluchamy A."/>
            <person name="Ward B.J."/>
            <person name="Allen A."/>
            <person name="Barry K."/>
            <person name="Falciatore A."/>
            <person name="Ferrante M."/>
            <person name="Fortunato A.E."/>
            <person name="Gloeckner G."/>
            <person name="Gruber A."/>
            <person name="Hipkin R."/>
            <person name="Janech M."/>
            <person name="Kroth P."/>
            <person name="Leese F."/>
            <person name="Lindquist E."/>
            <person name="Lyon B.R."/>
            <person name="Martin J."/>
            <person name="Mayer C."/>
            <person name="Parker M."/>
            <person name="Quesneville H."/>
            <person name="Raymond J."/>
            <person name="Uhlig C."/>
            <person name="Valentin K.U."/>
            <person name="Worden A.Z."/>
            <person name="Armbrust E.V."/>
            <person name="Bowler C."/>
            <person name="Green B."/>
            <person name="Moulton V."/>
            <person name="Van Oosterhout C."/>
            <person name="Grigoriev I."/>
        </authorList>
    </citation>
    <scope>NUCLEOTIDE SEQUENCE [LARGE SCALE GENOMIC DNA]</scope>
    <source>
        <strain evidence="12 13">CCMP1102</strain>
    </source>
</reference>
<organism evidence="12 13">
    <name type="scientific">Fragilariopsis cylindrus CCMP1102</name>
    <dbReference type="NCBI Taxonomy" id="635003"/>
    <lineage>
        <taxon>Eukaryota</taxon>
        <taxon>Sar</taxon>
        <taxon>Stramenopiles</taxon>
        <taxon>Ochrophyta</taxon>
        <taxon>Bacillariophyta</taxon>
        <taxon>Bacillariophyceae</taxon>
        <taxon>Bacillariophycidae</taxon>
        <taxon>Bacillariales</taxon>
        <taxon>Bacillariaceae</taxon>
        <taxon>Fragilariopsis</taxon>
    </lineage>
</organism>
<dbReference type="Proteomes" id="UP000095751">
    <property type="component" value="Unassembled WGS sequence"/>
</dbReference>
<evidence type="ECO:0000256" key="7">
    <source>
        <dbReference type="ARBA" id="ARBA00022989"/>
    </source>
</evidence>
<evidence type="ECO:0000256" key="8">
    <source>
        <dbReference type="ARBA" id="ARBA00023034"/>
    </source>
</evidence>
<feature type="transmembrane region" description="Helical" evidence="10">
    <location>
        <begin position="41"/>
        <end position="61"/>
    </location>
</feature>
<evidence type="ECO:0000256" key="9">
    <source>
        <dbReference type="ARBA" id="ARBA00023136"/>
    </source>
</evidence>
<dbReference type="InterPro" id="IPR002659">
    <property type="entry name" value="Glyco_trans_31"/>
</dbReference>
<dbReference type="PANTHER" id="PTHR11214">
    <property type="entry name" value="BETA-1,3-N-ACETYLGLUCOSAMINYLTRANSFERASE"/>
    <property type="match status" value="1"/>
</dbReference>
<sequence>MFKRKLAVKLKTSSGEVRHENFEGSTSNKKLATRDSRLQHGGVLCILGFVFAISSMISITITSSSSSSYLSTSISTPEHETCIVVGVLSRSTEFILRDWQRKEFVHQLGHLPELYKKKSVHIQQRFMVGINSDDSVMNLVAREEHSHGDVMLLKVNEGYRYLTANTWDAMHQLLPILEDPSCKSSFLVKADTDFVLNYKTLTQTILAMPKNSTYFGSMIPNFPTPELMTRQIGSFAQNFMPLWSIGGLYGFSVDIVRHLISYDVERTVLKKEENYIFPEEDRAIGLSLARSNTEDTIKNYLFTKATFHFCSPEHFSCVDYGQFMAFGVGFGESGSGQNKLDTKLHDLERISKLREDCEEIPYEVSDYIQEVDDTFRNKSSLDYLTYGCKALDDEKITIFTDEVKRVHSLALKVEGEDLAADSECAERIYREMFPEVNKFIQNGTFSSGREHYWKIGHHNPSMHYYCPRSCNHDPKCTNISGCADKGDCQMETQCNKEKNYLQKYPDVRQAVKNGRFKSGYHHYELVGHKEGRSYECHNYNHHVKEAIGTKKGCYDAFDTFIKKTTPKIKNWPVTGDASMKTKPESCKALLFIDGRDHEWMDFVLRNHRHYTGPEWMLYLVGPKEAAEKWRKRYDGPMVKIVDLPSRFGDLSDYPKQINDLYRSLFLWEEVVEYEYVLVTQSDALLLRHGIEDFFKHSYVGAPIYPESHPSLDWRLLFSNSSNGNGGNGGLSLRRRSFMLKSLTECRIPKEGDVYVSEDSWYTACLLESGAPLPTQTMANRFSTGSTCELDAPVGVHKLWKNCLKSTCVGAIQSSAFYHDIYGSDDQIPPSSEYCEEGDMAYLESDHLLMSAFKAGYIKSGHEHWLKYGKLEGRKYSCMYPSLENNKKSPFDVDKKYFNDGVLYSRLRKQE</sequence>
<keyword evidence="4" id="KW-0808">Transferase</keyword>
<evidence type="ECO:0000256" key="1">
    <source>
        <dbReference type="ARBA" id="ARBA00004323"/>
    </source>
</evidence>
<dbReference type="AlphaFoldDB" id="A0A1E7ERM2"/>
<keyword evidence="9 10" id="KW-0472">Membrane</keyword>
<keyword evidence="5 10" id="KW-0812">Transmembrane</keyword>
<name>A0A1E7ERM2_9STRA</name>
<dbReference type="InParanoid" id="A0A1E7ERM2"/>
<keyword evidence="6" id="KW-0735">Signal-anchor</keyword>
<protein>
    <recommendedName>
        <fullName evidence="11">DUF5672 domain-containing protein</fullName>
    </recommendedName>
</protein>
<evidence type="ECO:0000256" key="3">
    <source>
        <dbReference type="ARBA" id="ARBA00022676"/>
    </source>
</evidence>
<evidence type="ECO:0000256" key="6">
    <source>
        <dbReference type="ARBA" id="ARBA00022968"/>
    </source>
</evidence>
<dbReference type="KEGG" id="fcy:FRACYDRAFT_249475"/>
<evidence type="ECO:0000313" key="12">
    <source>
        <dbReference type="EMBL" id="OEU08581.1"/>
    </source>
</evidence>
<keyword evidence="8" id="KW-0333">Golgi apparatus</keyword>
<proteinExistence type="inferred from homology"/>
<dbReference type="GO" id="GO:0016758">
    <property type="term" value="F:hexosyltransferase activity"/>
    <property type="evidence" value="ECO:0007669"/>
    <property type="project" value="InterPro"/>
</dbReference>
<accession>A0A1E7ERM2</accession>
<evidence type="ECO:0000259" key="11">
    <source>
        <dbReference type="Pfam" id="PF18922"/>
    </source>
</evidence>
<comment type="subcellular location">
    <subcellularLocation>
        <location evidence="1">Golgi apparatus membrane</location>
        <topology evidence="1">Single-pass type II membrane protein</topology>
    </subcellularLocation>
</comment>
<comment type="similarity">
    <text evidence="2">Belongs to the glycosyltransferase 31 family.</text>
</comment>
<evidence type="ECO:0000256" key="10">
    <source>
        <dbReference type="SAM" id="Phobius"/>
    </source>
</evidence>
<keyword evidence="7 10" id="KW-1133">Transmembrane helix</keyword>
<feature type="domain" description="DUF5672" evidence="11">
    <location>
        <begin position="655"/>
        <end position="796"/>
    </location>
</feature>
<dbReference type="Pfam" id="PF01762">
    <property type="entry name" value="Galactosyl_T"/>
    <property type="match status" value="1"/>
</dbReference>
<evidence type="ECO:0000313" key="13">
    <source>
        <dbReference type="Proteomes" id="UP000095751"/>
    </source>
</evidence>